<organism evidence="1 2">
    <name type="scientific">Vibrio inusitatus NBRC 102082</name>
    <dbReference type="NCBI Taxonomy" id="1219070"/>
    <lineage>
        <taxon>Bacteria</taxon>
        <taxon>Pseudomonadati</taxon>
        <taxon>Pseudomonadota</taxon>
        <taxon>Gammaproteobacteria</taxon>
        <taxon>Vibrionales</taxon>
        <taxon>Vibrionaceae</taxon>
        <taxon>Vibrio</taxon>
    </lineage>
</organism>
<gene>
    <name evidence="1" type="ORF">VIN01S_24430</name>
</gene>
<dbReference type="AlphaFoldDB" id="A0A4Y3HWT1"/>
<sequence length="58" mass="6182">MDKATCDFNVNSNRIEVTMGCVPLAGVANPVKLTPVSSITDIGPAFLVRSSNGERFIK</sequence>
<keyword evidence="2" id="KW-1185">Reference proteome</keyword>
<protein>
    <submittedName>
        <fullName evidence="1">Uncharacterized protein</fullName>
    </submittedName>
</protein>
<evidence type="ECO:0000313" key="1">
    <source>
        <dbReference type="EMBL" id="GEA51639.1"/>
    </source>
</evidence>
<evidence type="ECO:0000313" key="2">
    <source>
        <dbReference type="Proteomes" id="UP000318717"/>
    </source>
</evidence>
<reference evidence="1 2" key="1">
    <citation type="submission" date="2019-06" db="EMBL/GenBank/DDBJ databases">
        <title>Whole genome shotgun sequence of Vibrio inusitatus NBRC 102082.</title>
        <authorList>
            <person name="Hosoyama A."/>
            <person name="Uohara A."/>
            <person name="Ohji S."/>
            <person name="Ichikawa N."/>
        </authorList>
    </citation>
    <scope>NUCLEOTIDE SEQUENCE [LARGE SCALE GENOMIC DNA]</scope>
    <source>
        <strain evidence="1 2">NBRC 102082</strain>
    </source>
</reference>
<proteinExistence type="predicted"/>
<dbReference type="Proteomes" id="UP000318717">
    <property type="component" value="Unassembled WGS sequence"/>
</dbReference>
<dbReference type="EMBL" id="BJLF01000011">
    <property type="protein sequence ID" value="GEA51639.1"/>
    <property type="molecule type" value="Genomic_DNA"/>
</dbReference>
<accession>A0A4Y3HWT1</accession>
<comment type="caution">
    <text evidence="1">The sequence shown here is derived from an EMBL/GenBank/DDBJ whole genome shotgun (WGS) entry which is preliminary data.</text>
</comment>
<name>A0A4Y3HWT1_9VIBR</name>